<dbReference type="EMBL" id="LCKS01000003">
    <property type="protein sequence ID" value="KKU03165.1"/>
    <property type="molecule type" value="Genomic_DNA"/>
</dbReference>
<name>A0A0G1Q3C4_9BACT</name>
<accession>A0A0G1Q3C4</accession>
<organism evidence="1 2">
    <name type="scientific">Candidatus Amesbacteria bacterium GW2011_GWC2_45_19</name>
    <dbReference type="NCBI Taxonomy" id="1618366"/>
    <lineage>
        <taxon>Bacteria</taxon>
        <taxon>Candidatus Amesiibacteriota</taxon>
    </lineage>
</organism>
<dbReference type="AlphaFoldDB" id="A0A0G1Q3C4"/>
<evidence type="ECO:0000313" key="1">
    <source>
        <dbReference type="EMBL" id="KKU03165.1"/>
    </source>
</evidence>
<comment type="caution">
    <text evidence="1">The sequence shown here is derived from an EMBL/GenBank/DDBJ whole genome shotgun (WGS) entry which is preliminary data.</text>
</comment>
<dbReference type="Proteomes" id="UP000034264">
    <property type="component" value="Unassembled WGS sequence"/>
</dbReference>
<dbReference type="PATRIC" id="fig|1618366.3.peg.285"/>
<gene>
    <name evidence="1" type="ORF">UX05_C0003G0004</name>
</gene>
<evidence type="ECO:0000313" key="2">
    <source>
        <dbReference type="Proteomes" id="UP000034264"/>
    </source>
</evidence>
<reference evidence="1 2" key="1">
    <citation type="journal article" date="2015" name="Nature">
        <title>rRNA introns, odd ribosomes, and small enigmatic genomes across a large radiation of phyla.</title>
        <authorList>
            <person name="Brown C.T."/>
            <person name="Hug L.A."/>
            <person name="Thomas B.C."/>
            <person name="Sharon I."/>
            <person name="Castelle C.J."/>
            <person name="Singh A."/>
            <person name="Wilkins M.J."/>
            <person name="Williams K.H."/>
            <person name="Banfield J.F."/>
        </authorList>
    </citation>
    <scope>NUCLEOTIDE SEQUENCE [LARGE SCALE GENOMIC DNA]</scope>
</reference>
<proteinExistence type="predicted"/>
<protein>
    <submittedName>
        <fullName evidence="1">Uncharacterized protein</fullName>
    </submittedName>
</protein>
<sequence length="214" mass="23372">MKDIKRGLGYLLPLEHEAARKLELVLILLAVAALAIVGRNNRDQIIETLTPTATPIPTPTLESTPNPDGTFSSNTEAQNAAKAVGCQLSLTHVGEIEKRASEGNPMKRWELEVACDFQGSPDDYQYYAGLTETNLPLGNFADSMFNPDGKIIGKHTHKIMPSTENCGFFGQICMFNRWERDSGSGLKPMGGTVFSAVNRGHEGTFLKNPGPPRR</sequence>